<keyword evidence="3" id="KW-1185">Reference proteome</keyword>
<name>A0A1G7JZW4_9BACT</name>
<dbReference type="OrthoDB" id="793940at2"/>
<dbReference type="Gene3D" id="3.40.50.10770">
    <property type="entry name" value="Hypothetical protein VC1899 like domain (Restriction endonuclease-like)"/>
    <property type="match status" value="1"/>
</dbReference>
<dbReference type="Pfam" id="PF09670">
    <property type="entry name" value="Cas_Cas02710"/>
    <property type="match status" value="1"/>
</dbReference>
<dbReference type="AlphaFoldDB" id="A0A1G7JZW4"/>
<protein>
    <submittedName>
        <fullName evidence="2">CRISPR-associated protein, TIGR02710 family</fullName>
    </submittedName>
</protein>
<dbReference type="STRING" id="571438.SAMN05192586_103199"/>
<dbReference type="InterPro" id="IPR011335">
    <property type="entry name" value="Restrct_endonuc-II-like"/>
</dbReference>
<dbReference type="Proteomes" id="UP000199355">
    <property type="component" value="Unassembled WGS sequence"/>
</dbReference>
<dbReference type="RefSeq" id="WP_092152946.1">
    <property type="nucleotide sequence ID" value="NZ_FNBX01000003.1"/>
</dbReference>
<reference evidence="3" key="1">
    <citation type="submission" date="2016-10" db="EMBL/GenBank/DDBJ databases">
        <authorList>
            <person name="Varghese N."/>
            <person name="Submissions S."/>
        </authorList>
    </citation>
    <scope>NUCLEOTIDE SEQUENCE [LARGE SCALE GENOMIC DNA]</scope>
    <source>
        <strain evidence="3">KHC7</strain>
    </source>
</reference>
<dbReference type="SUPFAM" id="SSF52980">
    <property type="entry name" value="Restriction endonuclease-like"/>
    <property type="match status" value="1"/>
</dbReference>
<evidence type="ECO:0000259" key="1">
    <source>
        <dbReference type="Pfam" id="PF22205"/>
    </source>
</evidence>
<dbReference type="EMBL" id="FNBX01000003">
    <property type="protein sequence ID" value="SDF30402.1"/>
    <property type="molecule type" value="Genomic_DNA"/>
</dbReference>
<dbReference type="InterPro" id="IPR054008">
    <property type="entry name" value="Csm6_6H"/>
</dbReference>
<evidence type="ECO:0000313" key="2">
    <source>
        <dbReference type="EMBL" id="SDF30402.1"/>
    </source>
</evidence>
<dbReference type="InterPro" id="IPR014082">
    <property type="entry name" value="CRISPR-assoc_prot_Cas02710"/>
</dbReference>
<dbReference type="Pfam" id="PF22205">
    <property type="entry name" value="Csm6_6H"/>
    <property type="match status" value="1"/>
</dbReference>
<dbReference type="NCBIfam" id="TIGR02710">
    <property type="entry name" value="TIGR02710 family CRISPR-associated CARF protein"/>
    <property type="match status" value="1"/>
</dbReference>
<evidence type="ECO:0000313" key="3">
    <source>
        <dbReference type="Proteomes" id="UP000199355"/>
    </source>
</evidence>
<organism evidence="2 3">
    <name type="scientific">Desulfovibrio legallii</name>
    <dbReference type="NCBI Taxonomy" id="571438"/>
    <lineage>
        <taxon>Bacteria</taxon>
        <taxon>Pseudomonadati</taxon>
        <taxon>Thermodesulfobacteriota</taxon>
        <taxon>Desulfovibrionia</taxon>
        <taxon>Desulfovibrionales</taxon>
        <taxon>Desulfovibrionaceae</taxon>
        <taxon>Desulfovibrio</taxon>
    </lineage>
</organism>
<sequence length="430" mass="47415">MSISTPKVIVCTVGGSPEPLRTTICFHKPSHVIYFASPESRCTIRGSVEADLAWHIGDTQIVTLSNVQDIVQCVLDMRKGIPQALRDMSLPEDTPLIADITGGTKIMSAALALVMMEFQSRFSYVGGCARTKDGLGIVKSGTEKVVQDANPWDVLALREARALAHSFNNAQFVDALTTAQTLAQKMDDAGKKKFYGAIAAMVQGYMLWDSFDHKAALGHLRQAHDRLVPYVVRSKRLAELHSGLQQDVERLEIVCEDAKMLRNMPAQPTDEMGNAYLRDLLGNAQRRAAAGHYDDAVARLYSAIEKCAKCALRVRHGIDNGHVRPEQVPASLREDWHSSLEAEGTARVGLEKSFQLLAALDDPLGKDFLASQHNLKKVLECRNASLLAHGYFPIGKEKYEKLLAVALDFLRTDTASLPVFPRIDWKALLP</sequence>
<accession>A0A1G7JZW4</accession>
<proteinExistence type="predicted"/>
<gene>
    <name evidence="2" type="ORF">SAMN05192586_103199</name>
</gene>
<feature type="domain" description="Csm6 6H" evidence="1">
    <location>
        <begin position="155"/>
        <end position="226"/>
    </location>
</feature>